<dbReference type="Pfam" id="PF00528">
    <property type="entry name" value="BPD_transp_1"/>
    <property type="match status" value="1"/>
</dbReference>
<dbReference type="PANTHER" id="PTHR42929">
    <property type="entry name" value="INNER MEMBRANE ABC TRANSPORTER PERMEASE PROTEIN YDCU-RELATED-RELATED"/>
    <property type="match status" value="1"/>
</dbReference>
<feature type="transmembrane region" description="Helical" evidence="8">
    <location>
        <begin position="152"/>
        <end position="174"/>
    </location>
</feature>
<dbReference type="CDD" id="cd06261">
    <property type="entry name" value="TM_PBP2"/>
    <property type="match status" value="1"/>
</dbReference>
<dbReference type="InterPro" id="IPR035906">
    <property type="entry name" value="MetI-like_sf"/>
</dbReference>
<evidence type="ECO:0000259" key="9">
    <source>
        <dbReference type="PROSITE" id="PS50928"/>
    </source>
</evidence>
<feature type="transmembrane region" description="Helical" evidence="8">
    <location>
        <begin position="71"/>
        <end position="90"/>
    </location>
</feature>
<dbReference type="GO" id="GO:0005886">
    <property type="term" value="C:plasma membrane"/>
    <property type="evidence" value="ECO:0007669"/>
    <property type="project" value="UniProtKB-SubCell"/>
</dbReference>
<feature type="transmembrane region" description="Helical" evidence="8">
    <location>
        <begin position="96"/>
        <end position="115"/>
    </location>
</feature>
<evidence type="ECO:0000256" key="8">
    <source>
        <dbReference type="RuleBase" id="RU363032"/>
    </source>
</evidence>
<dbReference type="STRING" id="311410.LA5095_00068"/>
<feature type="transmembrane region" description="Helical" evidence="8">
    <location>
        <begin position="251"/>
        <end position="273"/>
    </location>
</feature>
<sequence length="286" mass="31441">MTAHWFSVAIWRVSIWAFLLMAVLIPIAAFLVYGFFGVEGGSIVHALSLDNYVEVASDPVYRKVLGKTLRIAVEVSILCFVTGYIVAVFINRQRPALKYTLIFAVAIPLMMSYVIKIYSMRGLLGHTGFLNQFLIWIGLIDEPLSVFLFNLTAVRMTLVFALVPFSILTTFVGLERIPDATINAARDLGAGPIRIFWTIVLPLSFPSAVVGVMFTFVLSVGDFLAPELVGGVNGLTYGRLIFSQFGIAFNWPLGAALSLVLMVLSFAVIAVAGKLSNPRWLRREGP</sequence>
<evidence type="ECO:0000256" key="3">
    <source>
        <dbReference type="ARBA" id="ARBA00022448"/>
    </source>
</evidence>
<evidence type="ECO:0000313" key="10">
    <source>
        <dbReference type="EMBL" id="CTQ72360.1"/>
    </source>
</evidence>
<protein>
    <submittedName>
        <fullName evidence="10">Putrescine transport system permease protein PotH</fullName>
    </submittedName>
</protein>
<evidence type="ECO:0000256" key="5">
    <source>
        <dbReference type="ARBA" id="ARBA00022692"/>
    </source>
</evidence>
<feature type="domain" description="ABC transmembrane type-1" evidence="9">
    <location>
        <begin position="65"/>
        <end position="272"/>
    </location>
</feature>
<dbReference type="AlphaFoldDB" id="A0A0M6ZM92"/>
<keyword evidence="11" id="KW-1185">Reference proteome</keyword>
<comment type="subcellular location">
    <subcellularLocation>
        <location evidence="1 8">Cell membrane</location>
        <topology evidence="1 8">Multi-pass membrane protein</topology>
    </subcellularLocation>
</comment>
<keyword evidence="4" id="KW-1003">Cell membrane</keyword>
<dbReference type="InterPro" id="IPR000515">
    <property type="entry name" value="MetI-like"/>
</dbReference>
<dbReference type="Proteomes" id="UP000049983">
    <property type="component" value="Unassembled WGS sequence"/>
</dbReference>
<dbReference type="PANTHER" id="PTHR42929:SF1">
    <property type="entry name" value="INNER MEMBRANE ABC TRANSPORTER PERMEASE PROTEIN YDCU-RELATED"/>
    <property type="match status" value="1"/>
</dbReference>
<reference evidence="11" key="1">
    <citation type="submission" date="2015-07" db="EMBL/GenBank/DDBJ databases">
        <authorList>
            <person name="Rodrigo-Torres Lidia"/>
            <person name="Arahal R.David."/>
        </authorList>
    </citation>
    <scope>NUCLEOTIDE SEQUENCE [LARGE SCALE GENOMIC DNA]</scope>
    <source>
        <strain evidence="11">CECT 5096</strain>
    </source>
</reference>
<dbReference type="Gene3D" id="1.10.3720.10">
    <property type="entry name" value="MetI-like"/>
    <property type="match status" value="1"/>
</dbReference>
<accession>A0A0M6ZM92</accession>
<gene>
    <name evidence="10" type="primary">potH_3</name>
    <name evidence="10" type="ORF">LA5096_03209</name>
</gene>
<dbReference type="OrthoDB" id="9807047at2"/>
<keyword evidence="7 8" id="KW-0472">Membrane</keyword>
<keyword evidence="3 8" id="KW-0813">Transport</keyword>
<dbReference type="RefSeq" id="WP_055110982.1">
    <property type="nucleotide sequence ID" value="NZ_CANMGD010000013.1"/>
</dbReference>
<evidence type="ECO:0000256" key="1">
    <source>
        <dbReference type="ARBA" id="ARBA00004651"/>
    </source>
</evidence>
<dbReference type="GO" id="GO:0055085">
    <property type="term" value="P:transmembrane transport"/>
    <property type="evidence" value="ECO:0007669"/>
    <property type="project" value="InterPro"/>
</dbReference>
<name>A0A0M6ZM92_9HYPH</name>
<dbReference type="EMBL" id="CXWC01000011">
    <property type="protein sequence ID" value="CTQ72360.1"/>
    <property type="molecule type" value="Genomic_DNA"/>
</dbReference>
<dbReference type="GeneID" id="97670560"/>
<organism evidence="10 11">
    <name type="scientific">Roseibium album</name>
    <dbReference type="NCBI Taxonomy" id="311410"/>
    <lineage>
        <taxon>Bacteria</taxon>
        <taxon>Pseudomonadati</taxon>
        <taxon>Pseudomonadota</taxon>
        <taxon>Alphaproteobacteria</taxon>
        <taxon>Hyphomicrobiales</taxon>
        <taxon>Stappiaceae</taxon>
        <taxon>Roseibium</taxon>
    </lineage>
</organism>
<dbReference type="SUPFAM" id="SSF161098">
    <property type="entry name" value="MetI-like"/>
    <property type="match status" value="1"/>
</dbReference>
<evidence type="ECO:0000256" key="2">
    <source>
        <dbReference type="ARBA" id="ARBA00007069"/>
    </source>
</evidence>
<evidence type="ECO:0000256" key="7">
    <source>
        <dbReference type="ARBA" id="ARBA00023136"/>
    </source>
</evidence>
<feature type="transmembrane region" description="Helical" evidence="8">
    <location>
        <begin position="195"/>
        <end position="218"/>
    </location>
</feature>
<comment type="similarity">
    <text evidence="2">Belongs to the binding-protein-dependent transport system permease family. CysTW subfamily.</text>
</comment>
<keyword evidence="6 8" id="KW-1133">Transmembrane helix</keyword>
<evidence type="ECO:0000256" key="4">
    <source>
        <dbReference type="ARBA" id="ARBA00022475"/>
    </source>
</evidence>
<evidence type="ECO:0000256" key="6">
    <source>
        <dbReference type="ARBA" id="ARBA00022989"/>
    </source>
</evidence>
<keyword evidence="5 8" id="KW-0812">Transmembrane</keyword>
<proteinExistence type="inferred from homology"/>
<evidence type="ECO:0000313" key="11">
    <source>
        <dbReference type="Proteomes" id="UP000049983"/>
    </source>
</evidence>
<dbReference type="PROSITE" id="PS50928">
    <property type="entry name" value="ABC_TM1"/>
    <property type="match status" value="1"/>
</dbReference>
<feature type="transmembrane region" description="Helical" evidence="8">
    <location>
        <begin position="15"/>
        <end position="36"/>
    </location>
</feature>